<evidence type="ECO:0000256" key="2">
    <source>
        <dbReference type="ARBA" id="ARBA00023125"/>
    </source>
</evidence>
<dbReference type="Proteomes" id="UP000219972">
    <property type="component" value="Unassembled WGS sequence"/>
</dbReference>
<feature type="non-terminal residue" evidence="7">
    <location>
        <position position="144"/>
    </location>
</feature>
<keyword evidence="3" id="KW-0233">DNA recombination</keyword>
<sequence>MTEMSPLRRRMIEDMTIRNLSPATQRSYLHAVAKFSRYFGRSPDHLGLEDVRAFQVHLVSSGLSWPALNQTVCALRFFFGVTLGHAEIPERIAYARTPSKLPTILNGDEIVRFLEAVPSLRTRTALTTAYAAGLRASEAVHLKV</sequence>
<keyword evidence="1" id="KW-0229">DNA integration</keyword>
<dbReference type="Gene3D" id="1.10.150.130">
    <property type="match status" value="1"/>
</dbReference>
<evidence type="ECO:0000256" key="1">
    <source>
        <dbReference type="ARBA" id="ARBA00022908"/>
    </source>
</evidence>
<comment type="caution">
    <text evidence="7">The sequence shown here is derived from an EMBL/GenBank/DDBJ whole genome shotgun (WGS) entry which is preliminary data.</text>
</comment>
<dbReference type="PROSITE" id="PS51900">
    <property type="entry name" value="CB"/>
    <property type="match status" value="1"/>
</dbReference>
<evidence type="ECO:0000313" key="7">
    <source>
        <dbReference type="EMBL" id="PDS49699.1"/>
    </source>
</evidence>
<evidence type="ECO:0000256" key="4">
    <source>
        <dbReference type="PROSITE-ProRule" id="PRU01248"/>
    </source>
</evidence>
<dbReference type="InterPro" id="IPR002104">
    <property type="entry name" value="Integrase_catalytic"/>
</dbReference>
<dbReference type="PROSITE" id="PS51898">
    <property type="entry name" value="TYR_RECOMBINASE"/>
    <property type="match status" value="1"/>
</dbReference>
<dbReference type="Pfam" id="PF13495">
    <property type="entry name" value="Phage_int_SAM_4"/>
    <property type="match status" value="1"/>
</dbReference>
<evidence type="ECO:0000259" key="5">
    <source>
        <dbReference type="PROSITE" id="PS51898"/>
    </source>
</evidence>
<evidence type="ECO:0000313" key="8">
    <source>
        <dbReference type="Proteomes" id="UP000219972"/>
    </source>
</evidence>
<reference evidence="7 8" key="1">
    <citation type="submission" date="2017-09" db="EMBL/GenBank/DDBJ databases">
        <title>Comparative genomics of rhizobia isolated from Phaseolus vulgaris in China.</title>
        <authorList>
            <person name="Tong W."/>
        </authorList>
    </citation>
    <scope>NUCLEOTIDE SEQUENCE [LARGE SCALE GENOMIC DNA]</scope>
    <source>
        <strain evidence="7 8">Y27</strain>
    </source>
</reference>
<dbReference type="SUPFAM" id="SSF56349">
    <property type="entry name" value="DNA breaking-rejoining enzymes"/>
    <property type="match status" value="1"/>
</dbReference>
<dbReference type="Gene3D" id="1.10.443.10">
    <property type="entry name" value="Intergrase catalytic core"/>
    <property type="match status" value="1"/>
</dbReference>
<dbReference type="InterPro" id="IPR013762">
    <property type="entry name" value="Integrase-like_cat_sf"/>
</dbReference>
<keyword evidence="2 4" id="KW-0238">DNA-binding</keyword>
<feature type="domain" description="Core-binding (CB)" evidence="6">
    <location>
        <begin position="2"/>
        <end position="83"/>
    </location>
</feature>
<evidence type="ECO:0000259" key="6">
    <source>
        <dbReference type="PROSITE" id="PS51900"/>
    </source>
</evidence>
<keyword evidence="8" id="KW-1185">Reference proteome</keyword>
<organism evidence="7 8">
    <name type="scientific">Rhizobium anhuiense</name>
    <dbReference type="NCBI Taxonomy" id="1184720"/>
    <lineage>
        <taxon>Bacteria</taxon>
        <taxon>Pseudomonadati</taxon>
        <taxon>Pseudomonadota</taxon>
        <taxon>Alphaproteobacteria</taxon>
        <taxon>Hyphomicrobiales</taxon>
        <taxon>Rhizobiaceae</taxon>
        <taxon>Rhizobium/Agrobacterium group</taxon>
        <taxon>Rhizobium</taxon>
    </lineage>
</organism>
<feature type="domain" description="Tyr recombinase" evidence="5">
    <location>
        <begin position="100"/>
        <end position="144"/>
    </location>
</feature>
<dbReference type="InterPro" id="IPR044068">
    <property type="entry name" value="CB"/>
</dbReference>
<accession>A0ABX4J3D2</accession>
<proteinExistence type="predicted"/>
<dbReference type="InterPro" id="IPR011010">
    <property type="entry name" value="DNA_brk_join_enz"/>
</dbReference>
<dbReference type="EMBL" id="NWSL01000015">
    <property type="protein sequence ID" value="PDS49699.1"/>
    <property type="molecule type" value="Genomic_DNA"/>
</dbReference>
<name>A0ABX4J3D2_9HYPH</name>
<dbReference type="RefSeq" id="WP_179867842.1">
    <property type="nucleotide sequence ID" value="NZ_NWSL01000015.1"/>
</dbReference>
<evidence type="ECO:0000256" key="3">
    <source>
        <dbReference type="ARBA" id="ARBA00023172"/>
    </source>
</evidence>
<protein>
    <submittedName>
        <fullName evidence="7">Integrase</fullName>
    </submittedName>
</protein>
<dbReference type="InterPro" id="IPR004107">
    <property type="entry name" value="Integrase_SAM-like_N"/>
</dbReference>
<gene>
    <name evidence="7" type="ORF">CO662_22825</name>
</gene>
<dbReference type="InterPro" id="IPR010998">
    <property type="entry name" value="Integrase_recombinase_N"/>
</dbReference>